<evidence type="ECO:0000313" key="1">
    <source>
        <dbReference type="EMBL" id="KNC49190.1"/>
    </source>
</evidence>
<protein>
    <submittedName>
        <fullName evidence="1">Uncharacterized protein</fullName>
    </submittedName>
</protein>
<dbReference type="RefSeq" id="XP_013758209.1">
    <property type="nucleotide sequence ID" value="XM_013902755.1"/>
</dbReference>
<gene>
    <name evidence="1" type="ORF">AMSG_05172</name>
</gene>
<keyword evidence="2" id="KW-1185">Reference proteome</keyword>
<dbReference type="GeneID" id="25564639"/>
<dbReference type="Gene3D" id="1.20.1410.10">
    <property type="entry name" value="I/LWEQ domain"/>
    <property type="match status" value="1"/>
</dbReference>
<dbReference type="AlphaFoldDB" id="A0A0L0DAD0"/>
<sequence length="333" mass="33620">MSGTAVDDERRVLAREVLADVVRTRVAAAAYASGGDSSVASAPALSVEEAGELLANVSPLALTARKQFIEFVLGLTADSEAQAVASLRGHIGEALSKIAALIPTTDAHACREVALGVAARVDAVLSAAVAVLTALANDPDSVPATKVGMLTSACEALATTPVDSGKAVIGRIRGWAAVLTDAINELNEDAGVGPDGAGSSAASDDPHAAALLALAATAASAHQLLMASASAVKYLASRDAESLDTLRPTEWDAVINGRGWQVVWMDDLLDLSKALYAAVDDAAAAAAMDEPLDDCAPAIGSAAAAALNHLRLLNLDSLPKFVASLDTIAAALT</sequence>
<name>A0A0L0DAD0_THETB</name>
<organism evidence="1 2">
    <name type="scientific">Thecamonas trahens ATCC 50062</name>
    <dbReference type="NCBI Taxonomy" id="461836"/>
    <lineage>
        <taxon>Eukaryota</taxon>
        <taxon>Apusozoa</taxon>
        <taxon>Apusomonadida</taxon>
        <taxon>Apusomonadidae</taxon>
        <taxon>Thecamonas</taxon>
    </lineage>
</organism>
<accession>A0A0L0DAD0</accession>
<dbReference type="EMBL" id="GL349453">
    <property type="protein sequence ID" value="KNC49190.1"/>
    <property type="molecule type" value="Genomic_DNA"/>
</dbReference>
<reference evidence="1 2" key="1">
    <citation type="submission" date="2010-05" db="EMBL/GenBank/DDBJ databases">
        <title>The Genome Sequence of Thecamonas trahens ATCC 50062.</title>
        <authorList>
            <consortium name="The Broad Institute Genome Sequencing Platform"/>
            <person name="Russ C."/>
            <person name="Cuomo C."/>
            <person name="Shea T."/>
            <person name="Young S.K."/>
            <person name="Zeng Q."/>
            <person name="Koehrsen M."/>
            <person name="Haas B."/>
            <person name="Borodovsky M."/>
            <person name="Guigo R."/>
            <person name="Alvarado L."/>
            <person name="Berlin A."/>
            <person name="Bochicchio J."/>
            <person name="Borenstein D."/>
            <person name="Chapman S."/>
            <person name="Chen Z."/>
            <person name="Freedman E."/>
            <person name="Gellesch M."/>
            <person name="Goldberg J."/>
            <person name="Griggs A."/>
            <person name="Gujja S."/>
            <person name="Heilman E."/>
            <person name="Heiman D."/>
            <person name="Hepburn T."/>
            <person name="Howarth C."/>
            <person name="Jen D."/>
            <person name="Larson L."/>
            <person name="Mehta T."/>
            <person name="Park D."/>
            <person name="Pearson M."/>
            <person name="Roberts A."/>
            <person name="Saif S."/>
            <person name="Shenoy N."/>
            <person name="Sisk P."/>
            <person name="Stolte C."/>
            <person name="Sykes S."/>
            <person name="Thomson T."/>
            <person name="Walk T."/>
            <person name="White J."/>
            <person name="Yandava C."/>
            <person name="Burger G."/>
            <person name="Gray M.W."/>
            <person name="Holland P.W.H."/>
            <person name="King N."/>
            <person name="Lang F.B.F."/>
            <person name="Roger A.J."/>
            <person name="Ruiz-Trillo I."/>
            <person name="Lander E."/>
            <person name="Nusbaum C."/>
        </authorList>
    </citation>
    <scope>NUCLEOTIDE SEQUENCE [LARGE SCALE GENOMIC DNA]</scope>
    <source>
        <strain evidence="1 2">ATCC 50062</strain>
    </source>
</reference>
<evidence type="ECO:0000313" key="2">
    <source>
        <dbReference type="Proteomes" id="UP000054408"/>
    </source>
</evidence>
<dbReference type="Proteomes" id="UP000054408">
    <property type="component" value="Unassembled WGS sequence"/>
</dbReference>
<proteinExistence type="predicted"/>